<dbReference type="OrthoDB" id="236867at2"/>
<dbReference type="AlphaFoldDB" id="A0A5C6AYZ1"/>
<organism evidence="1 2">
    <name type="scientific">Stieleria varia</name>
    <dbReference type="NCBI Taxonomy" id="2528005"/>
    <lineage>
        <taxon>Bacteria</taxon>
        <taxon>Pseudomonadati</taxon>
        <taxon>Planctomycetota</taxon>
        <taxon>Planctomycetia</taxon>
        <taxon>Pirellulales</taxon>
        <taxon>Pirellulaceae</taxon>
        <taxon>Stieleria</taxon>
    </lineage>
</organism>
<keyword evidence="2" id="KW-1185">Reference proteome</keyword>
<sequence length="397" mass="43781">MTRLAAHNPRARLIPRGLFIAITLPCVLLTAAGCASAPKQLVGNDKSLSRDVEDGRGAYQEGNLVVAEKKYDEALLRAWAIDDPYESGTVAYNLAAILVSQQRYAEASEWLVDSRVELRRANASTGNTWLLSAEIAMAQNCFEDAERFVNYAAMTCPPCHAVDTCCLCGPSAACGNDVPQDCCDVRLSCLEKHHAEDKAEEDCRRGYEARIELARARLAAKQLDLCGAKQHLARASELTSESCDFSLHADRHDVAAAIHDLEAGFMQAGAHRDREVQMLRCIGHYREIPNVLDAAAESYAATERVDLAVDRLIRSARIRYARGELDAAWQRIRQASEFALMQDTQDVEIRLRLTAVKIRDALAAKNKSTEDLASESDDRSDTLAEVFELENSLAPTL</sequence>
<dbReference type="Proteomes" id="UP000320176">
    <property type="component" value="Unassembled WGS sequence"/>
</dbReference>
<dbReference type="PROSITE" id="PS51257">
    <property type="entry name" value="PROKAR_LIPOPROTEIN"/>
    <property type="match status" value="1"/>
</dbReference>
<name>A0A5C6AYZ1_9BACT</name>
<dbReference type="EMBL" id="SJPN01000003">
    <property type="protein sequence ID" value="TWU04900.1"/>
    <property type="molecule type" value="Genomic_DNA"/>
</dbReference>
<dbReference type="RefSeq" id="WP_146520232.1">
    <property type="nucleotide sequence ID" value="NZ_CP151726.1"/>
</dbReference>
<dbReference type="InterPro" id="IPR011990">
    <property type="entry name" value="TPR-like_helical_dom_sf"/>
</dbReference>
<comment type="caution">
    <text evidence="1">The sequence shown here is derived from an EMBL/GenBank/DDBJ whole genome shotgun (WGS) entry which is preliminary data.</text>
</comment>
<accession>A0A5C6AYZ1</accession>
<gene>
    <name evidence="1" type="ORF">Pla52n_29450</name>
</gene>
<reference evidence="1 2" key="1">
    <citation type="submission" date="2019-02" db="EMBL/GenBank/DDBJ databases">
        <title>Deep-cultivation of Planctomycetes and their phenomic and genomic characterization uncovers novel biology.</title>
        <authorList>
            <person name="Wiegand S."/>
            <person name="Jogler M."/>
            <person name="Boedeker C."/>
            <person name="Pinto D."/>
            <person name="Vollmers J."/>
            <person name="Rivas-Marin E."/>
            <person name="Kohn T."/>
            <person name="Peeters S.H."/>
            <person name="Heuer A."/>
            <person name="Rast P."/>
            <person name="Oberbeckmann S."/>
            <person name="Bunk B."/>
            <person name="Jeske O."/>
            <person name="Meyerdierks A."/>
            <person name="Storesund J.E."/>
            <person name="Kallscheuer N."/>
            <person name="Luecker S."/>
            <person name="Lage O.M."/>
            <person name="Pohl T."/>
            <person name="Merkel B.J."/>
            <person name="Hornburger P."/>
            <person name="Mueller R.-W."/>
            <person name="Bruemmer F."/>
            <person name="Labrenz M."/>
            <person name="Spormann A.M."/>
            <person name="Op Den Camp H."/>
            <person name="Overmann J."/>
            <person name="Amann R."/>
            <person name="Jetten M.S.M."/>
            <person name="Mascher T."/>
            <person name="Medema M.H."/>
            <person name="Devos D.P."/>
            <person name="Kaster A.-K."/>
            <person name="Ovreas L."/>
            <person name="Rohde M."/>
            <person name="Galperin M.Y."/>
            <person name="Jogler C."/>
        </authorList>
    </citation>
    <scope>NUCLEOTIDE SEQUENCE [LARGE SCALE GENOMIC DNA]</scope>
    <source>
        <strain evidence="1 2">Pla52n</strain>
    </source>
</reference>
<proteinExistence type="predicted"/>
<protein>
    <recommendedName>
        <fullName evidence="3">Tetratricopeptide repeat protein</fullName>
    </recommendedName>
</protein>
<evidence type="ECO:0000313" key="1">
    <source>
        <dbReference type="EMBL" id="TWU04900.1"/>
    </source>
</evidence>
<evidence type="ECO:0008006" key="3">
    <source>
        <dbReference type="Google" id="ProtNLM"/>
    </source>
</evidence>
<evidence type="ECO:0000313" key="2">
    <source>
        <dbReference type="Proteomes" id="UP000320176"/>
    </source>
</evidence>
<dbReference type="SUPFAM" id="SSF48452">
    <property type="entry name" value="TPR-like"/>
    <property type="match status" value="1"/>
</dbReference>